<keyword evidence="2" id="KW-1185">Reference proteome</keyword>
<evidence type="ECO:0000313" key="2">
    <source>
        <dbReference type="Proteomes" id="UP000598997"/>
    </source>
</evidence>
<dbReference type="EMBL" id="BMIO01000001">
    <property type="protein sequence ID" value="GGD32963.1"/>
    <property type="molecule type" value="Genomic_DNA"/>
</dbReference>
<name>A0A916Y707_9SPHN</name>
<proteinExistence type="predicted"/>
<gene>
    <name evidence="1" type="ORF">GCM10010989_03780</name>
</gene>
<dbReference type="Proteomes" id="UP000598997">
    <property type="component" value="Unassembled WGS sequence"/>
</dbReference>
<evidence type="ECO:0000313" key="1">
    <source>
        <dbReference type="EMBL" id="GGD32963.1"/>
    </source>
</evidence>
<protein>
    <recommendedName>
        <fullName evidence="3">Sel1 repeat family protein</fullName>
    </recommendedName>
</protein>
<accession>A0A916Y707</accession>
<dbReference type="SUPFAM" id="SSF81901">
    <property type="entry name" value="HCP-like"/>
    <property type="match status" value="1"/>
</dbReference>
<dbReference type="InterPro" id="IPR011990">
    <property type="entry name" value="TPR-like_helical_dom_sf"/>
</dbReference>
<evidence type="ECO:0008006" key="3">
    <source>
        <dbReference type="Google" id="ProtNLM"/>
    </source>
</evidence>
<sequence length="132" mass="14407">MFLAAGDFERRKTGVIDMAYAEHLYLVETGPAVDPAVLKTTEALVCRCLSQHADGDDNALFELGCAFSTGSRGALCDLVEAHKYFNLAASRGHEEAQACRAEVAEEMTAREIVEAQRRARAFLAETANRRVA</sequence>
<comment type="caution">
    <text evidence="1">The sequence shown here is derived from an EMBL/GenBank/DDBJ whole genome shotgun (WGS) entry which is preliminary data.</text>
</comment>
<organism evidence="1 2">
    <name type="scientific">Croceicoccus pelagius</name>
    <dbReference type="NCBI Taxonomy" id="1703341"/>
    <lineage>
        <taxon>Bacteria</taxon>
        <taxon>Pseudomonadati</taxon>
        <taxon>Pseudomonadota</taxon>
        <taxon>Alphaproteobacteria</taxon>
        <taxon>Sphingomonadales</taxon>
        <taxon>Erythrobacteraceae</taxon>
        <taxon>Croceicoccus</taxon>
    </lineage>
</organism>
<reference evidence="1 2" key="1">
    <citation type="journal article" date="2014" name="Int. J. Syst. Evol. Microbiol.">
        <title>Complete genome sequence of Corynebacterium casei LMG S-19264T (=DSM 44701T), isolated from a smear-ripened cheese.</title>
        <authorList>
            <consortium name="US DOE Joint Genome Institute (JGI-PGF)"/>
            <person name="Walter F."/>
            <person name="Albersmeier A."/>
            <person name="Kalinowski J."/>
            <person name="Ruckert C."/>
        </authorList>
    </citation>
    <scope>NUCLEOTIDE SEQUENCE [LARGE SCALE GENOMIC DNA]</scope>
    <source>
        <strain evidence="1 2">CGMCC 1.15358</strain>
    </source>
</reference>
<dbReference type="Gene3D" id="1.25.40.10">
    <property type="entry name" value="Tetratricopeptide repeat domain"/>
    <property type="match status" value="1"/>
</dbReference>
<dbReference type="AlphaFoldDB" id="A0A916Y707"/>